<feature type="compositionally biased region" description="Basic and acidic residues" evidence="1">
    <location>
        <begin position="1"/>
        <end position="24"/>
    </location>
</feature>
<evidence type="ECO:0000256" key="1">
    <source>
        <dbReference type="SAM" id="MobiDB-lite"/>
    </source>
</evidence>
<sequence length="51" mass="6188">MCDHTNTRDMVRSDDTADERERIRQFLSMPPSRRHPDMLLPSEEQDEQERE</sequence>
<reference evidence="3" key="1">
    <citation type="submission" date="2016-10" db="EMBL/GenBank/DDBJ databases">
        <authorList>
            <person name="Varghese N."/>
            <person name="Submissions S."/>
        </authorList>
    </citation>
    <scope>NUCLEOTIDE SEQUENCE [LARGE SCALE GENOMIC DNA]</scope>
    <source>
        <strain evidence="3">CGMCC 1.10121</strain>
    </source>
</reference>
<feature type="region of interest" description="Disordered" evidence="1">
    <location>
        <begin position="1"/>
        <end position="51"/>
    </location>
</feature>
<protein>
    <submittedName>
        <fullName evidence="2">Uncharacterized protein</fullName>
    </submittedName>
</protein>
<dbReference type="Proteomes" id="UP000199126">
    <property type="component" value="Unassembled WGS sequence"/>
</dbReference>
<name>A0A1H8S150_9EURY</name>
<organism evidence="2 3">
    <name type="scientific">Halogranum amylolyticum</name>
    <dbReference type="NCBI Taxonomy" id="660520"/>
    <lineage>
        <taxon>Archaea</taxon>
        <taxon>Methanobacteriati</taxon>
        <taxon>Methanobacteriota</taxon>
        <taxon>Stenosarchaea group</taxon>
        <taxon>Halobacteria</taxon>
        <taxon>Halobacteriales</taxon>
        <taxon>Haloferacaceae</taxon>
    </lineage>
</organism>
<keyword evidence="3" id="KW-1185">Reference proteome</keyword>
<evidence type="ECO:0000313" key="2">
    <source>
        <dbReference type="EMBL" id="SEO72174.1"/>
    </source>
</evidence>
<dbReference type="EMBL" id="FODV01000004">
    <property type="protein sequence ID" value="SEO72174.1"/>
    <property type="molecule type" value="Genomic_DNA"/>
</dbReference>
<proteinExistence type="predicted"/>
<dbReference type="AlphaFoldDB" id="A0A1H8S150"/>
<gene>
    <name evidence="2" type="ORF">SAMN04487948_104364</name>
</gene>
<accession>A0A1H8S150</accession>
<evidence type="ECO:0000313" key="3">
    <source>
        <dbReference type="Proteomes" id="UP000199126"/>
    </source>
</evidence>